<dbReference type="PANTHER" id="PTHR23328:SF0">
    <property type="entry name" value="RING-TYPE DOMAIN-CONTAINING PROTEIN"/>
    <property type="match status" value="1"/>
</dbReference>
<keyword evidence="9" id="KW-0862">Zinc</keyword>
<evidence type="ECO:0000313" key="14">
    <source>
        <dbReference type="Proteomes" id="UP000794436"/>
    </source>
</evidence>
<evidence type="ECO:0000256" key="9">
    <source>
        <dbReference type="ARBA" id="ARBA00022833"/>
    </source>
</evidence>
<dbReference type="GO" id="GO:0035861">
    <property type="term" value="C:site of double-strand break"/>
    <property type="evidence" value="ECO:0007669"/>
    <property type="project" value="TreeGrafter"/>
</dbReference>
<feature type="domain" description="RanBP2-type" evidence="12">
    <location>
        <begin position="257"/>
        <end position="276"/>
    </location>
</feature>
<evidence type="ECO:0000259" key="12">
    <source>
        <dbReference type="PROSITE" id="PS01358"/>
    </source>
</evidence>
<dbReference type="EMBL" id="SPLM01000037">
    <property type="protein sequence ID" value="TMW65293.1"/>
    <property type="molecule type" value="Genomic_DNA"/>
</dbReference>
<evidence type="ECO:0000256" key="6">
    <source>
        <dbReference type="ARBA" id="ARBA00022763"/>
    </source>
</evidence>
<evidence type="ECO:0000256" key="3">
    <source>
        <dbReference type="ARBA" id="ARBA00012483"/>
    </source>
</evidence>
<evidence type="ECO:0000256" key="1">
    <source>
        <dbReference type="ARBA" id="ARBA00000900"/>
    </source>
</evidence>
<dbReference type="GO" id="GO:0031491">
    <property type="term" value="F:nucleosome binding"/>
    <property type="evidence" value="ECO:0007669"/>
    <property type="project" value="TreeGrafter"/>
</dbReference>
<keyword evidence="14" id="KW-1185">Reference proteome</keyword>
<dbReference type="GO" id="GO:0005634">
    <property type="term" value="C:nucleus"/>
    <property type="evidence" value="ECO:0007669"/>
    <property type="project" value="UniProtKB-SubCell"/>
</dbReference>
<evidence type="ECO:0000256" key="5">
    <source>
        <dbReference type="ARBA" id="ARBA00022723"/>
    </source>
</evidence>
<feature type="compositionally biased region" description="Basic and acidic residues" evidence="11">
    <location>
        <begin position="172"/>
        <end position="186"/>
    </location>
</feature>
<dbReference type="GO" id="GO:0006302">
    <property type="term" value="P:double-strand break repair"/>
    <property type="evidence" value="ECO:0007669"/>
    <property type="project" value="TreeGrafter"/>
</dbReference>
<keyword evidence="10" id="KW-0539">Nucleus</keyword>
<comment type="subcellular location">
    <subcellularLocation>
        <location evidence="2">Nucleus</location>
    </subcellularLocation>
</comment>
<keyword evidence="5" id="KW-0479">Metal-binding</keyword>
<dbReference type="Proteomes" id="UP000794436">
    <property type="component" value="Unassembled WGS sequence"/>
</dbReference>
<protein>
    <recommendedName>
        <fullName evidence="3">RING-type E3 ubiquitin transferase</fullName>
        <ecNumber evidence="3">2.3.2.27</ecNumber>
    </recommendedName>
</protein>
<keyword evidence="8" id="KW-0833">Ubl conjugation pathway</keyword>
<comment type="caution">
    <text evidence="13">The sequence shown here is derived from an EMBL/GenBank/DDBJ whole genome shotgun (WGS) entry which is preliminary data.</text>
</comment>
<dbReference type="PROSITE" id="PS01358">
    <property type="entry name" value="ZF_RANBP2_1"/>
    <property type="match status" value="1"/>
</dbReference>
<evidence type="ECO:0000256" key="10">
    <source>
        <dbReference type="ARBA" id="ARBA00023242"/>
    </source>
</evidence>
<reference evidence="13" key="1">
    <citation type="submission" date="2019-03" db="EMBL/GenBank/DDBJ databases">
        <title>Long read genome sequence of the mycoparasitic Pythium oligandrum ATCC 38472 isolated from sugarbeet rhizosphere.</title>
        <authorList>
            <person name="Gaulin E."/>
        </authorList>
    </citation>
    <scope>NUCLEOTIDE SEQUENCE</scope>
    <source>
        <strain evidence="13">ATCC 38472_TT</strain>
    </source>
</reference>
<dbReference type="PANTHER" id="PTHR23328">
    <property type="entry name" value="RING-TYPE DOMAIN-CONTAINING PROTEIN"/>
    <property type="match status" value="1"/>
</dbReference>
<evidence type="ECO:0000256" key="7">
    <source>
        <dbReference type="ARBA" id="ARBA00022771"/>
    </source>
</evidence>
<dbReference type="SUPFAM" id="SSF57850">
    <property type="entry name" value="RING/U-box"/>
    <property type="match status" value="1"/>
</dbReference>
<dbReference type="GO" id="GO:0008270">
    <property type="term" value="F:zinc ion binding"/>
    <property type="evidence" value="ECO:0007669"/>
    <property type="project" value="UniProtKB-KW"/>
</dbReference>
<name>A0A8K1FP55_PYTOL</name>
<dbReference type="AlphaFoldDB" id="A0A8K1FP55"/>
<evidence type="ECO:0000256" key="8">
    <source>
        <dbReference type="ARBA" id="ARBA00022786"/>
    </source>
</evidence>
<dbReference type="GO" id="GO:0061630">
    <property type="term" value="F:ubiquitin protein ligase activity"/>
    <property type="evidence" value="ECO:0007669"/>
    <property type="project" value="UniProtKB-EC"/>
</dbReference>
<gene>
    <name evidence="13" type="ORF">Poli38472_007935</name>
</gene>
<keyword evidence="6" id="KW-0227">DNA damage</keyword>
<feature type="compositionally biased region" description="Polar residues" evidence="11">
    <location>
        <begin position="145"/>
        <end position="162"/>
    </location>
</feature>
<evidence type="ECO:0000256" key="11">
    <source>
        <dbReference type="SAM" id="MobiDB-lite"/>
    </source>
</evidence>
<comment type="catalytic activity">
    <reaction evidence="1">
        <text>S-ubiquitinyl-[E2 ubiquitin-conjugating enzyme]-L-cysteine + [acceptor protein]-L-lysine = [E2 ubiquitin-conjugating enzyme]-L-cysteine + N(6)-ubiquitinyl-[acceptor protein]-L-lysine.</text>
        <dbReference type="EC" id="2.3.2.27"/>
    </reaction>
</comment>
<dbReference type="EC" id="2.3.2.27" evidence="3"/>
<dbReference type="InterPro" id="IPR013083">
    <property type="entry name" value="Znf_RING/FYVE/PHD"/>
</dbReference>
<evidence type="ECO:0000256" key="4">
    <source>
        <dbReference type="ARBA" id="ARBA00022679"/>
    </source>
</evidence>
<dbReference type="Gene3D" id="3.30.40.10">
    <property type="entry name" value="Zinc/RING finger domain, C3HC4 (zinc finger)"/>
    <property type="match status" value="1"/>
</dbReference>
<sequence>MRLINDAASRPEASANDAPTLLLSIRFQCPLCFDVLRRPIQLPCCRRHLCFECFERGLELTSANCGFCRKRIVGFARKKQYKVDEALWKEIQKLCPLVVHSEDAVDVEFFDENAPKRYEPSQDQPQDDKQSPRAQEIVDIDPRSPQANRFSPVMTRQKQQQRLDAFFASDRPSSRDSEHSVAEKRKTSVLTESTRRPVLRSGAQSPKRRKSSGASKNLLQLKLNSPLGRSLPSVGKVTEKKKKSVMVTTREKTRRAWRCGHCTYQNTCFDTRCSMCQQSPSADVLS</sequence>
<feature type="region of interest" description="Disordered" evidence="11">
    <location>
        <begin position="116"/>
        <end position="249"/>
    </location>
</feature>
<feature type="compositionally biased region" description="Basic and acidic residues" evidence="11">
    <location>
        <begin position="116"/>
        <end position="131"/>
    </location>
</feature>
<proteinExistence type="predicted"/>
<dbReference type="InterPro" id="IPR001876">
    <property type="entry name" value="Znf_RanBP2"/>
</dbReference>
<keyword evidence="4" id="KW-0808">Transferase</keyword>
<dbReference type="InterPro" id="IPR051657">
    <property type="entry name" value="RNF168/RNF169_E3_ubiq-ligase"/>
</dbReference>
<organism evidence="13 14">
    <name type="scientific">Pythium oligandrum</name>
    <name type="common">Mycoparasitic fungus</name>
    <dbReference type="NCBI Taxonomy" id="41045"/>
    <lineage>
        <taxon>Eukaryota</taxon>
        <taxon>Sar</taxon>
        <taxon>Stramenopiles</taxon>
        <taxon>Oomycota</taxon>
        <taxon>Peronosporomycetes</taxon>
        <taxon>Pythiales</taxon>
        <taxon>Pythiaceae</taxon>
        <taxon>Pythium</taxon>
    </lineage>
</organism>
<keyword evidence="7" id="KW-0863">Zinc-finger</keyword>
<dbReference type="OrthoDB" id="426657at2759"/>
<evidence type="ECO:0000256" key="2">
    <source>
        <dbReference type="ARBA" id="ARBA00004123"/>
    </source>
</evidence>
<accession>A0A8K1FP55</accession>
<evidence type="ECO:0000313" key="13">
    <source>
        <dbReference type="EMBL" id="TMW65293.1"/>
    </source>
</evidence>